<evidence type="ECO:0000256" key="14">
    <source>
        <dbReference type="ARBA" id="ARBA00049902"/>
    </source>
</evidence>
<feature type="domain" description="Penicillin-binding protein transpeptidase" evidence="16">
    <location>
        <begin position="367"/>
        <end position="635"/>
    </location>
</feature>
<dbReference type="GO" id="GO:0030288">
    <property type="term" value="C:outer membrane-bounded periplasmic space"/>
    <property type="evidence" value="ECO:0007669"/>
    <property type="project" value="TreeGrafter"/>
</dbReference>
<evidence type="ECO:0000256" key="2">
    <source>
        <dbReference type="ARBA" id="ARBA00007090"/>
    </source>
</evidence>
<evidence type="ECO:0000259" key="17">
    <source>
        <dbReference type="Pfam" id="PF00912"/>
    </source>
</evidence>
<keyword evidence="10" id="KW-0573">Peptidoglycan synthesis</keyword>
<evidence type="ECO:0000259" key="16">
    <source>
        <dbReference type="Pfam" id="PF00905"/>
    </source>
</evidence>
<dbReference type="AlphaFoldDB" id="A0A1I7NB73"/>
<keyword evidence="11" id="KW-0511">Multifunctional enzyme</keyword>
<dbReference type="InterPro" id="IPR050396">
    <property type="entry name" value="Glycosyltr_51/Transpeptidase"/>
</dbReference>
<proteinExistence type="inferred from homology"/>
<comment type="similarity">
    <text evidence="2">In the C-terminal section; belongs to the transpeptidase family.</text>
</comment>
<feature type="compositionally biased region" description="Pro residues" evidence="15">
    <location>
        <begin position="768"/>
        <end position="778"/>
    </location>
</feature>
<keyword evidence="5" id="KW-0645">Protease</keyword>
<feature type="domain" description="Glycosyl transferase family 51" evidence="17">
    <location>
        <begin position="116"/>
        <end position="280"/>
    </location>
</feature>
<evidence type="ECO:0000256" key="11">
    <source>
        <dbReference type="ARBA" id="ARBA00023268"/>
    </source>
</evidence>
<dbReference type="PANTHER" id="PTHR32282:SF33">
    <property type="entry name" value="PEPTIDOGLYCAN GLYCOSYLTRANSFERASE"/>
    <property type="match status" value="1"/>
</dbReference>
<dbReference type="InterPro" id="IPR036950">
    <property type="entry name" value="PBP_transglycosylase"/>
</dbReference>
<dbReference type="GO" id="GO:0009252">
    <property type="term" value="P:peptidoglycan biosynthetic process"/>
    <property type="evidence" value="ECO:0007669"/>
    <property type="project" value="UniProtKB-UniPathway"/>
</dbReference>
<keyword evidence="12" id="KW-0961">Cell wall biogenesis/degradation</keyword>
<evidence type="ECO:0000256" key="4">
    <source>
        <dbReference type="ARBA" id="ARBA00022645"/>
    </source>
</evidence>
<dbReference type="GO" id="GO:0006508">
    <property type="term" value="P:proteolysis"/>
    <property type="evidence" value="ECO:0007669"/>
    <property type="project" value="UniProtKB-KW"/>
</dbReference>
<keyword evidence="9" id="KW-0133">Cell shape</keyword>
<dbReference type="GO" id="GO:0071555">
    <property type="term" value="P:cell wall organization"/>
    <property type="evidence" value="ECO:0007669"/>
    <property type="project" value="UniProtKB-KW"/>
</dbReference>
<dbReference type="Proteomes" id="UP000199423">
    <property type="component" value="Unassembled WGS sequence"/>
</dbReference>
<keyword evidence="19" id="KW-1185">Reference proteome</keyword>
<evidence type="ECO:0000256" key="13">
    <source>
        <dbReference type="ARBA" id="ARBA00034000"/>
    </source>
</evidence>
<dbReference type="InterPro" id="IPR023346">
    <property type="entry name" value="Lysozyme-like_dom_sf"/>
</dbReference>
<dbReference type="GO" id="GO:0008360">
    <property type="term" value="P:regulation of cell shape"/>
    <property type="evidence" value="ECO:0007669"/>
    <property type="project" value="UniProtKB-KW"/>
</dbReference>
<dbReference type="InterPro" id="IPR001264">
    <property type="entry name" value="Glyco_trans_51"/>
</dbReference>
<reference evidence="19" key="1">
    <citation type="submission" date="2016-10" db="EMBL/GenBank/DDBJ databases">
        <authorList>
            <person name="Varghese N."/>
            <person name="Submissions S."/>
        </authorList>
    </citation>
    <scope>NUCLEOTIDE SEQUENCE [LARGE SCALE GENOMIC DNA]</scope>
    <source>
        <strain evidence="19">DSM 1565</strain>
    </source>
</reference>
<dbReference type="STRING" id="51670.SAMN04488557_1438"/>
<evidence type="ECO:0000313" key="18">
    <source>
        <dbReference type="EMBL" id="SFV31898.1"/>
    </source>
</evidence>
<dbReference type="GO" id="GO:0009002">
    <property type="term" value="F:serine-type D-Ala-D-Ala carboxypeptidase activity"/>
    <property type="evidence" value="ECO:0007669"/>
    <property type="project" value="UniProtKB-EC"/>
</dbReference>
<evidence type="ECO:0000256" key="5">
    <source>
        <dbReference type="ARBA" id="ARBA00022670"/>
    </source>
</evidence>
<evidence type="ECO:0000313" key="19">
    <source>
        <dbReference type="Proteomes" id="UP000199423"/>
    </source>
</evidence>
<evidence type="ECO:0000256" key="3">
    <source>
        <dbReference type="ARBA" id="ARBA00007739"/>
    </source>
</evidence>
<dbReference type="SUPFAM" id="SSF53955">
    <property type="entry name" value="Lysozyme-like"/>
    <property type="match status" value="1"/>
</dbReference>
<comment type="catalytic activity">
    <reaction evidence="13">
        <text>Preferential cleavage: (Ac)2-L-Lys-D-Ala-|-D-Ala. Also transpeptidation of peptidyl-alanyl moieties that are N-acyl substituents of D-alanine.</text>
        <dbReference type="EC" id="3.4.16.4"/>
    </reaction>
</comment>
<dbReference type="InterPro" id="IPR012338">
    <property type="entry name" value="Beta-lactam/transpept-like"/>
</dbReference>
<comment type="catalytic activity">
    <reaction evidence="14">
        <text>[GlcNAc-(1-&gt;4)-Mur2Ac(oyl-L-Ala-gamma-D-Glu-L-Lys-D-Ala-D-Ala)](n)-di-trans,octa-cis-undecaprenyl diphosphate + beta-D-GlcNAc-(1-&gt;4)-Mur2Ac(oyl-L-Ala-gamma-D-Glu-L-Lys-D-Ala-D-Ala)-di-trans,octa-cis-undecaprenyl diphosphate = [GlcNAc-(1-&gt;4)-Mur2Ac(oyl-L-Ala-gamma-D-Glu-L-Lys-D-Ala-D-Ala)](n+1)-di-trans,octa-cis-undecaprenyl diphosphate + di-trans,octa-cis-undecaprenyl diphosphate + H(+)</text>
        <dbReference type="Rhea" id="RHEA:23708"/>
        <dbReference type="Rhea" id="RHEA-COMP:9602"/>
        <dbReference type="Rhea" id="RHEA-COMP:9603"/>
        <dbReference type="ChEBI" id="CHEBI:15378"/>
        <dbReference type="ChEBI" id="CHEBI:58405"/>
        <dbReference type="ChEBI" id="CHEBI:60033"/>
        <dbReference type="ChEBI" id="CHEBI:78435"/>
        <dbReference type="EC" id="2.4.99.28"/>
    </reaction>
</comment>
<organism evidence="18 19">
    <name type="scientific">Hyphomicrobium facile</name>
    <dbReference type="NCBI Taxonomy" id="51670"/>
    <lineage>
        <taxon>Bacteria</taxon>
        <taxon>Pseudomonadati</taxon>
        <taxon>Pseudomonadota</taxon>
        <taxon>Alphaproteobacteria</taxon>
        <taxon>Hyphomicrobiales</taxon>
        <taxon>Hyphomicrobiaceae</taxon>
        <taxon>Hyphomicrobium</taxon>
    </lineage>
</organism>
<keyword evidence="8" id="KW-0378">Hydrolase</keyword>
<name>A0A1I7NB73_9HYPH</name>
<dbReference type="Pfam" id="PF00912">
    <property type="entry name" value="Transgly"/>
    <property type="match status" value="1"/>
</dbReference>
<evidence type="ECO:0000256" key="10">
    <source>
        <dbReference type="ARBA" id="ARBA00022984"/>
    </source>
</evidence>
<evidence type="ECO:0000256" key="8">
    <source>
        <dbReference type="ARBA" id="ARBA00022801"/>
    </source>
</evidence>
<dbReference type="RefSeq" id="WP_092866564.1">
    <property type="nucleotide sequence ID" value="NZ_FPCH01000002.1"/>
</dbReference>
<keyword evidence="6" id="KW-0328">Glycosyltransferase</keyword>
<feature type="compositionally biased region" description="Basic and acidic residues" evidence="15">
    <location>
        <begin position="745"/>
        <end position="763"/>
    </location>
</feature>
<evidence type="ECO:0000256" key="9">
    <source>
        <dbReference type="ARBA" id="ARBA00022960"/>
    </source>
</evidence>
<keyword evidence="7" id="KW-0808">Transferase</keyword>
<dbReference type="Gene3D" id="1.10.3810.10">
    <property type="entry name" value="Biosynthetic peptidoglycan transglycosylase-like"/>
    <property type="match status" value="1"/>
</dbReference>
<evidence type="ECO:0000256" key="15">
    <source>
        <dbReference type="SAM" id="MobiDB-lite"/>
    </source>
</evidence>
<gene>
    <name evidence="18" type="ORF">SAMN04488557_1438</name>
</gene>
<feature type="region of interest" description="Disordered" evidence="15">
    <location>
        <begin position="714"/>
        <end position="785"/>
    </location>
</feature>
<dbReference type="SUPFAM" id="SSF56601">
    <property type="entry name" value="beta-lactamase/transpeptidase-like"/>
    <property type="match status" value="1"/>
</dbReference>
<dbReference type="GO" id="GO:0008658">
    <property type="term" value="F:penicillin binding"/>
    <property type="evidence" value="ECO:0007669"/>
    <property type="project" value="InterPro"/>
</dbReference>
<evidence type="ECO:0000256" key="1">
    <source>
        <dbReference type="ARBA" id="ARBA00004752"/>
    </source>
</evidence>
<sequence>MNDWFHRQGGRDRFIDWLRLDSQINSALGEAWSRVKDYWNAGSSYFARFQLVGWRRLLNEFASESLTMLFGGFVVLYGLALPAFEEFDESKFLTGRYAVKFLDVNGNEIGRRGILHNDAVPLEDIPDVLIKATLSTEDRRFFEHYGVDVLGTMRALVTNVQANEVVQGGSTLTQQLAKNLFLSSERSLQRKIKELFLSFLLESRYSKREILKLYFDRAYMGGGTFGVEAASQYYFGKSVRDINMSEAAVLAGLFKAPTKYSPLVDLAASRARTNQVLDNLVEAKYYTAGQVHSARMNPAKIVEARTSTSPDWYLDWAFEEVQRLADGKNQFVLTARTTVDLTLQRQAEEALAAALRKEGRDLHFTSGAIVLMETDGKVRAIVGGPDYGESQFNRATHAKRQPGSSFKIYVYATAMENGFTPETIVRDASRSCGNWSPSNYGGGGGSGSRIPLWMALAKSLNTVAAELSFVVGREKVVEMTKRVGIEGVKKTCSMALGDGGITVLEHTGGVATFANGGKLAKPYGILDITTSKGDLLYSRERDEPPPRQVVSRHVAEEMNVMLNRVVTEGTGGMANLDFTNAAGKTGTSTGPKDAWFMGFTGKYVAGVWLGNDDNRPMRSGVTGGHQAAPIWRDLMTVAHTDMNIPTIPGLKPHPRQIAEQQRLAEVRAAQVAAGIEPAQLAGDATKTQAVLPSKTRDALKVLVAALRKANGQAEAAPAAASGPSHAPSSPIDPKQEAPQPATRPEAPKTDRRATLLDTSRDDLSVPAAMPPAAPPTKSPAPAAAH</sequence>
<comment type="similarity">
    <text evidence="3">In the N-terminal section; belongs to the glycosyltransferase 51 family.</text>
</comment>
<dbReference type="EMBL" id="FPCH01000002">
    <property type="protein sequence ID" value="SFV31898.1"/>
    <property type="molecule type" value="Genomic_DNA"/>
</dbReference>
<dbReference type="Gene3D" id="3.40.710.10">
    <property type="entry name" value="DD-peptidase/beta-lactamase superfamily"/>
    <property type="match status" value="1"/>
</dbReference>
<keyword evidence="4" id="KW-0121">Carboxypeptidase</keyword>
<evidence type="ECO:0000256" key="7">
    <source>
        <dbReference type="ARBA" id="ARBA00022679"/>
    </source>
</evidence>
<evidence type="ECO:0000256" key="6">
    <source>
        <dbReference type="ARBA" id="ARBA00022676"/>
    </source>
</evidence>
<comment type="pathway">
    <text evidence="1">Cell wall biogenesis; peptidoglycan biosynthesis.</text>
</comment>
<accession>A0A1I7NB73</accession>
<dbReference type="NCBIfam" id="TIGR02074">
    <property type="entry name" value="PBP_1a_fam"/>
    <property type="match status" value="1"/>
</dbReference>
<dbReference type="GO" id="GO:0008955">
    <property type="term" value="F:peptidoglycan glycosyltransferase activity"/>
    <property type="evidence" value="ECO:0007669"/>
    <property type="project" value="UniProtKB-EC"/>
</dbReference>
<dbReference type="OrthoDB" id="9766909at2"/>
<feature type="compositionally biased region" description="Low complexity" evidence="15">
    <location>
        <begin position="714"/>
        <end position="729"/>
    </location>
</feature>
<dbReference type="PANTHER" id="PTHR32282">
    <property type="entry name" value="BINDING PROTEIN TRANSPEPTIDASE, PUTATIVE-RELATED"/>
    <property type="match status" value="1"/>
</dbReference>
<evidence type="ECO:0000256" key="12">
    <source>
        <dbReference type="ARBA" id="ARBA00023316"/>
    </source>
</evidence>
<dbReference type="Pfam" id="PF00905">
    <property type="entry name" value="Transpeptidase"/>
    <property type="match status" value="1"/>
</dbReference>
<dbReference type="FunFam" id="1.10.3810.10:FF:000001">
    <property type="entry name" value="Penicillin-binding protein 1A"/>
    <property type="match status" value="1"/>
</dbReference>
<protein>
    <submittedName>
        <fullName evidence="18">Penicillin-binding protein 1A</fullName>
    </submittedName>
</protein>
<dbReference type="UniPathway" id="UPA00219"/>
<dbReference type="InterPro" id="IPR001460">
    <property type="entry name" value="PCN-bd_Tpept"/>
</dbReference>